<evidence type="ECO:0000313" key="9">
    <source>
        <dbReference type="Proteomes" id="UP000240322"/>
    </source>
</evidence>
<feature type="transmembrane region" description="Helical" evidence="7">
    <location>
        <begin position="459"/>
        <end position="477"/>
    </location>
</feature>
<evidence type="ECO:0000256" key="7">
    <source>
        <dbReference type="SAM" id="Phobius"/>
    </source>
</evidence>
<gene>
    <name evidence="8" type="ORF">B9Q03_06560</name>
</gene>
<sequence>MLLIGLIVLTAFSGSARALQQSESLHLGLEPSHLAYPASLPKEGYTFSELFFVNYSDTLAGRIITIQYYNNSEWWNLTSFTGNSIGFTQVYVPVTAYWAHNGENTLRAVSSVYVSNTVTLMVSENAGGFVADGALYALIIVLTLGLILLADKVSPKKFILIMLAAYIIIAPFTGQRYDVYFLITSGIRVLEHVNPFNPGQPPAYPYPLKWAYPPLYPLYSTLAFLIYSLITHTGVPSTSATVYPGYYTAIYSVWRGYVTPSMPLLVFLLKIPMILSYLVVYRVLRSRVGERVAIKQWSANPLALLVCAIWGQLDPIAAALALLSLDSYSRGRMHYAYLCAALGGAIKLWPAVLIPIYLAQTVRLGVARALRPILISVIPVAVASIGVYAYFGHPLQTLSILVYSRGVPTYAGEFSVNGLTWQWILYFLKSPPIPLFLFAGPVVYAAILIHAYRHPKADPTVLLMLIILTLFLTYNYVNPQYFLWVIPLLIIQGRRISAWVFTALPLLYVGLSYNAFYFVSPAILYDTYAPSASIAEELKLAFFYNYKPLFITITGIIPLFVYILEARAQMRRVKMRSEEPLAQ</sequence>
<feature type="transmembrane region" description="Helical" evidence="7">
    <location>
        <begin position="302"/>
        <end position="323"/>
    </location>
</feature>
<dbReference type="Pfam" id="PF09594">
    <property type="entry name" value="GT87"/>
    <property type="match status" value="1"/>
</dbReference>
<keyword evidence="3" id="KW-0808">Transferase</keyword>
<comment type="caution">
    <text evidence="8">The sequence shown here is derived from an EMBL/GenBank/DDBJ whole genome shotgun (WGS) entry which is preliminary data.</text>
</comment>
<feature type="transmembrane region" description="Helical" evidence="7">
    <location>
        <begin position="370"/>
        <end position="390"/>
    </location>
</feature>
<evidence type="ECO:0000256" key="1">
    <source>
        <dbReference type="ARBA" id="ARBA00004651"/>
    </source>
</evidence>
<feature type="transmembrane region" description="Helical" evidence="7">
    <location>
        <begin position="498"/>
        <end position="524"/>
    </location>
</feature>
<dbReference type="InterPro" id="IPR018584">
    <property type="entry name" value="GT87"/>
</dbReference>
<dbReference type="GO" id="GO:0005886">
    <property type="term" value="C:plasma membrane"/>
    <property type="evidence" value="ECO:0007669"/>
    <property type="project" value="UniProtKB-SubCell"/>
</dbReference>
<organism evidence="8 9">
    <name type="scientific">Candidatus Marsarchaeota G2 archaeon OSP_D</name>
    <dbReference type="NCBI Taxonomy" id="1978157"/>
    <lineage>
        <taxon>Archaea</taxon>
        <taxon>Candidatus Marsarchaeota</taxon>
        <taxon>Candidatus Marsarchaeota group 2</taxon>
    </lineage>
</organism>
<evidence type="ECO:0000256" key="2">
    <source>
        <dbReference type="ARBA" id="ARBA00022475"/>
    </source>
</evidence>
<dbReference type="Proteomes" id="UP000240322">
    <property type="component" value="Unassembled WGS sequence"/>
</dbReference>
<keyword evidence="2" id="KW-1003">Cell membrane</keyword>
<evidence type="ECO:0000256" key="5">
    <source>
        <dbReference type="ARBA" id="ARBA00022989"/>
    </source>
</evidence>
<feature type="transmembrane region" description="Helical" evidence="7">
    <location>
        <begin position="410"/>
        <end position="428"/>
    </location>
</feature>
<evidence type="ECO:0000256" key="3">
    <source>
        <dbReference type="ARBA" id="ARBA00022679"/>
    </source>
</evidence>
<name>A0A2R6AVW9_9ARCH</name>
<keyword evidence="4 7" id="KW-0812">Transmembrane</keyword>
<comment type="subcellular location">
    <subcellularLocation>
        <location evidence="1">Cell membrane</location>
        <topology evidence="1">Multi-pass membrane protein</topology>
    </subcellularLocation>
</comment>
<dbReference type="EMBL" id="NEXE01000056">
    <property type="protein sequence ID" value="PSN90545.1"/>
    <property type="molecule type" value="Genomic_DNA"/>
</dbReference>
<feature type="transmembrane region" description="Helical" evidence="7">
    <location>
        <begin position="544"/>
        <end position="564"/>
    </location>
</feature>
<proteinExistence type="predicted"/>
<accession>A0A2R6AVW9</accession>
<evidence type="ECO:0000256" key="4">
    <source>
        <dbReference type="ARBA" id="ARBA00022692"/>
    </source>
</evidence>
<feature type="transmembrane region" description="Helical" evidence="7">
    <location>
        <begin position="335"/>
        <end position="358"/>
    </location>
</feature>
<dbReference type="GO" id="GO:0016758">
    <property type="term" value="F:hexosyltransferase activity"/>
    <property type="evidence" value="ECO:0007669"/>
    <property type="project" value="InterPro"/>
</dbReference>
<feature type="transmembrane region" description="Helical" evidence="7">
    <location>
        <begin position="435"/>
        <end position="453"/>
    </location>
</feature>
<feature type="transmembrane region" description="Helical" evidence="7">
    <location>
        <begin position="129"/>
        <end position="150"/>
    </location>
</feature>
<keyword evidence="5 7" id="KW-1133">Transmembrane helix</keyword>
<protein>
    <recommendedName>
        <fullName evidence="10">DUF2029 domain-containing protein</fullName>
    </recommendedName>
</protein>
<feature type="transmembrane region" description="Helical" evidence="7">
    <location>
        <begin position="262"/>
        <end position="281"/>
    </location>
</feature>
<reference evidence="8 9" key="1">
    <citation type="submission" date="2017-04" db="EMBL/GenBank/DDBJ databases">
        <title>Novel microbial lineages endemic to geothermal iron-oxide mats fill important gaps in the evolutionary history of Archaea.</title>
        <authorList>
            <person name="Jay Z.J."/>
            <person name="Beam J.P."/>
            <person name="Dlakic M."/>
            <person name="Rusch D.B."/>
            <person name="Kozubal M.A."/>
            <person name="Inskeep W.P."/>
        </authorList>
    </citation>
    <scope>NUCLEOTIDE SEQUENCE [LARGE SCALE GENOMIC DNA]</scope>
    <source>
        <strain evidence="8">OSP_D</strain>
    </source>
</reference>
<feature type="transmembrane region" description="Helical" evidence="7">
    <location>
        <begin position="157"/>
        <end position="174"/>
    </location>
</feature>
<evidence type="ECO:0000313" key="8">
    <source>
        <dbReference type="EMBL" id="PSN90545.1"/>
    </source>
</evidence>
<evidence type="ECO:0008006" key="10">
    <source>
        <dbReference type="Google" id="ProtNLM"/>
    </source>
</evidence>
<keyword evidence="6 7" id="KW-0472">Membrane</keyword>
<evidence type="ECO:0000256" key="6">
    <source>
        <dbReference type="ARBA" id="ARBA00023136"/>
    </source>
</evidence>
<dbReference type="AlphaFoldDB" id="A0A2R6AVW9"/>